<dbReference type="EMBL" id="CP021558">
    <property type="protein sequence ID" value="AUE03754.1"/>
    <property type="molecule type" value="Genomic_DNA"/>
</dbReference>
<name>A0A2K9AQG8_BIFBR</name>
<sequence length="74" mass="8114">MPIHIAVAAGMVGTVTAADMTAENIQTFKTFAFYVPLALIVLSLLVFAFAVKIDEKMRARIVDELEERLGSEEV</sequence>
<protein>
    <submittedName>
        <fullName evidence="1">Galactoside transport protein</fullName>
    </submittedName>
</protein>
<evidence type="ECO:0000313" key="2">
    <source>
        <dbReference type="Proteomes" id="UP000232491"/>
    </source>
</evidence>
<dbReference type="Proteomes" id="UP000232491">
    <property type="component" value="Chromosome"/>
</dbReference>
<dbReference type="AlphaFoldDB" id="A0A2K9AQG8"/>
<organism evidence="1 2">
    <name type="scientific">Bifidobacterium breve</name>
    <dbReference type="NCBI Taxonomy" id="1685"/>
    <lineage>
        <taxon>Bacteria</taxon>
        <taxon>Bacillati</taxon>
        <taxon>Actinomycetota</taxon>
        <taxon>Actinomycetes</taxon>
        <taxon>Bifidobacteriales</taxon>
        <taxon>Bifidobacteriaceae</taxon>
        <taxon>Bifidobacterium</taxon>
    </lineage>
</organism>
<gene>
    <name evidence="1" type="ORF">BB215W447A_1750</name>
</gene>
<proteinExistence type="predicted"/>
<accession>A0A2K9AQG8</accession>
<reference evidence="1 2" key="1">
    <citation type="submission" date="2017-05" db="EMBL/GenBank/DDBJ databases">
        <title>Comparative genomics and methylome analysis of the gut commensal Bifidobacterium breve.</title>
        <authorList>
            <person name="Bottacini F."/>
            <person name="Morrissey R."/>
            <person name="Roberts R.J."/>
            <person name="James K."/>
            <person name="van Breen J."/>
            <person name="Egan M."/>
            <person name="Lambert J."/>
            <person name="van Limpt K."/>
            <person name="Stanton C."/>
            <person name="Knol J."/>
            <person name="O' Connell Motherway M."/>
            <person name="van Sinderen D."/>
        </authorList>
    </citation>
    <scope>NUCLEOTIDE SEQUENCE [LARGE SCALE GENOMIC DNA]</scope>
    <source>
        <strain evidence="1 2">215W447a</strain>
    </source>
</reference>
<evidence type="ECO:0000313" key="1">
    <source>
        <dbReference type="EMBL" id="AUE03754.1"/>
    </source>
</evidence>